<organism evidence="1 2">
    <name type="scientific">Megasphaera hominis</name>
    <dbReference type="NCBI Taxonomy" id="159836"/>
    <lineage>
        <taxon>Bacteria</taxon>
        <taxon>Bacillati</taxon>
        <taxon>Bacillota</taxon>
        <taxon>Negativicutes</taxon>
        <taxon>Veillonellales</taxon>
        <taxon>Veillonellaceae</taxon>
        <taxon>Megasphaera</taxon>
    </lineage>
</organism>
<sequence length="92" mass="10013">MVIGIKYCGGCNSTYDRAAEVQRLMADFPEHTYIYAQQGTTTADYWLIVCGCPVVCANTDGLVARKDMIVLQAADDFKALRTTLAAAKADPM</sequence>
<evidence type="ECO:0000313" key="2">
    <source>
        <dbReference type="Proteomes" id="UP000606870"/>
    </source>
</evidence>
<dbReference type="EMBL" id="JACOGK010000017">
    <property type="protein sequence ID" value="MBC3536927.1"/>
    <property type="molecule type" value="Genomic_DNA"/>
</dbReference>
<dbReference type="Proteomes" id="UP000606870">
    <property type="component" value="Unassembled WGS sequence"/>
</dbReference>
<accession>A0ABR6VI03</accession>
<proteinExistence type="predicted"/>
<evidence type="ECO:0000313" key="1">
    <source>
        <dbReference type="EMBL" id="MBC3536927.1"/>
    </source>
</evidence>
<gene>
    <name evidence="1" type="ORF">H8J70_06655</name>
</gene>
<name>A0ABR6VI03_9FIRM</name>
<protein>
    <submittedName>
        <fullName evidence="1">Uncharacterized protein</fullName>
    </submittedName>
</protein>
<reference evidence="1 2" key="1">
    <citation type="submission" date="2020-08" db="EMBL/GenBank/DDBJ databases">
        <authorList>
            <person name="Liu C."/>
            <person name="Sun Q."/>
        </authorList>
    </citation>
    <scope>NUCLEOTIDE SEQUENCE [LARGE SCALE GENOMIC DNA]</scope>
    <source>
        <strain evidence="1 2">NSJ-59</strain>
    </source>
</reference>
<dbReference type="RefSeq" id="WP_186503083.1">
    <property type="nucleotide sequence ID" value="NZ_JACOGK010000017.1"/>
</dbReference>
<keyword evidence="2" id="KW-1185">Reference proteome</keyword>
<comment type="caution">
    <text evidence="1">The sequence shown here is derived from an EMBL/GenBank/DDBJ whole genome shotgun (WGS) entry which is preliminary data.</text>
</comment>